<feature type="domain" description="RNA polymerase sigma-70 region 2" evidence="7">
    <location>
        <begin position="22"/>
        <end position="84"/>
    </location>
</feature>
<comment type="similarity">
    <text evidence="1 6">Belongs to the sigma-70 factor family. ECF subfamily.</text>
</comment>
<keyword evidence="2 6" id="KW-0805">Transcription regulation</keyword>
<dbReference type="Gene3D" id="1.10.10.10">
    <property type="entry name" value="Winged helix-like DNA-binding domain superfamily/Winged helix DNA-binding domain"/>
    <property type="match status" value="1"/>
</dbReference>
<evidence type="ECO:0000256" key="2">
    <source>
        <dbReference type="ARBA" id="ARBA00023015"/>
    </source>
</evidence>
<dbReference type="Gene3D" id="1.10.1740.10">
    <property type="match status" value="1"/>
</dbReference>
<dbReference type="NCBIfam" id="TIGR02937">
    <property type="entry name" value="sigma70-ECF"/>
    <property type="match status" value="1"/>
</dbReference>
<evidence type="ECO:0000256" key="5">
    <source>
        <dbReference type="ARBA" id="ARBA00023163"/>
    </source>
</evidence>
<dbReference type="PANTHER" id="PTHR43133">
    <property type="entry name" value="RNA POLYMERASE ECF-TYPE SIGMA FACTO"/>
    <property type="match status" value="1"/>
</dbReference>
<evidence type="ECO:0000256" key="6">
    <source>
        <dbReference type="RuleBase" id="RU000716"/>
    </source>
</evidence>
<proteinExistence type="inferred from homology"/>
<keyword evidence="3 6" id="KW-0731">Sigma factor</keyword>
<dbReference type="Pfam" id="PF04542">
    <property type="entry name" value="Sigma70_r2"/>
    <property type="match status" value="1"/>
</dbReference>
<dbReference type="InterPro" id="IPR013249">
    <property type="entry name" value="RNA_pol_sigma70_r4_t2"/>
</dbReference>
<name>A0A4U0F862_9BACL</name>
<evidence type="ECO:0000259" key="8">
    <source>
        <dbReference type="Pfam" id="PF08281"/>
    </source>
</evidence>
<evidence type="ECO:0000313" key="10">
    <source>
        <dbReference type="Proteomes" id="UP000309673"/>
    </source>
</evidence>
<dbReference type="OrthoDB" id="9794508at2"/>
<dbReference type="SUPFAM" id="SSF88659">
    <property type="entry name" value="Sigma3 and sigma4 domains of RNA polymerase sigma factors"/>
    <property type="match status" value="1"/>
</dbReference>
<dbReference type="Pfam" id="PF08281">
    <property type="entry name" value="Sigma70_r4_2"/>
    <property type="match status" value="1"/>
</dbReference>
<dbReference type="InterPro" id="IPR039425">
    <property type="entry name" value="RNA_pol_sigma-70-like"/>
</dbReference>
<keyword evidence="4 6" id="KW-0238">DNA-binding</keyword>
<dbReference type="Proteomes" id="UP000309673">
    <property type="component" value="Unassembled WGS sequence"/>
</dbReference>
<protein>
    <recommendedName>
        <fullName evidence="6">RNA polymerase sigma factor</fullName>
    </recommendedName>
</protein>
<dbReference type="PROSITE" id="PS01063">
    <property type="entry name" value="SIGMA70_ECF"/>
    <property type="match status" value="1"/>
</dbReference>
<dbReference type="InterPro" id="IPR007627">
    <property type="entry name" value="RNA_pol_sigma70_r2"/>
</dbReference>
<comment type="caution">
    <text evidence="9">The sequence shown here is derived from an EMBL/GenBank/DDBJ whole genome shotgun (WGS) entry which is preliminary data.</text>
</comment>
<reference evidence="9 10" key="1">
    <citation type="submission" date="2019-04" db="EMBL/GenBank/DDBJ databases">
        <title>Cohnella sp. nov., isolated from soil.</title>
        <authorList>
            <person name="Kim W."/>
        </authorList>
    </citation>
    <scope>NUCLEOTIDE SEQUENCE [LARGE SCALE GENOMIC DNA]</scope>
    <source>
        <strain evidence="9 10">CAU 1483</strain>
    </source>
</reference>
<sequence>MESEYWKVIERFDAEAFRELMLTYGQEIWNYAFFLTKNPDYADDITQEVFLKVYGQIGSFRGESSIRTWLLAITRNMTFNYRRSTFLRRVVLVGAVSRRDSHPSAEQEALTNTLSNELWEIIMNLPVKFREVLVLNARYELSQREIAGLLGLSEGTVKSRLSRARQKVSVAWKEGTVYDRATT</sequence>
<organism evidence="9 10">
    <name type="scientific">Cohnella pontilimi</name>
    <dbReference type="NCBI Taxonomy" id="2564100"/>
    <lineage>
        <taxon>Bacteria</taxon>
        <taxon>Bacillati</taxon>
        <taxon>Bacillota</taxon>
        <taxon>Bacilli</taxon>
        <taxon>Bacillales</taxon>
        <taxon>Paenibacillaceae</taxon>
        <taxon>Cohnella</taxon>
    </lineage>
</organism>
<dbReference type="AlphaFoldDB" id="A0A4U0F862"/>
<dbReference type="SUPFAM" id="SSF88946">
    <property type="entry name" value="Sigma2 domain of RNA polymerase sigma factors"/>
    <property type="match status" value="1"/>
</dbReference>
<dbReference type="PANTHER" id="PTHR43133:SF46">
    <property type="entry name" value="RNA POLYMERASE SIGMA-70 FACTOR ECF SUBFAMILY"/>
    <property type="match status" value="1"/>
</dbReference>
<gene>
    <name evidence="9" type="ORF">E5161_16870</name>
</gene>
<dbReference type="InterPro" id="IPR014284">
    <property type="entry name" value="RNA_pol_sigma-70_dom"/>
</dbReference>
<accession>A0A4U0F862</accession>
<dbReference type="EMBL" id="SUPK01000008">
    <property type="protein sequence ID" value="TJY40811.1"/>
    <property type="molecule type" value="Genomic_DNA"/>
</dbReference>
<keyword evidence="5 6" id="KW-0804">Transcription</keyword>
<dbReference type="GO" id="GO:0006352">
    <property type="term" value="P:DNA-templated transcription initiation"/>
    <property type="evidence" value="ECO:0007669"/>
    <property type="project" value="InterPro"/>
</dbReference>
<dbReference type="InterPro" id="IPR000838">
    <property type="entry name" value="RNA_pol_sigma70_ECF_CS"/>
</dbReference>
<dbReference type="GO" id="GO:0016987">
    <property type="term" value="F:sigma factor activity"/>
    <property type="evidence" value="ECO:0007669"/>
    <property type="project" value="UniProtKB-KW"/>
</dbReference>
<feature type="domain" description="RNA polymerase sigma factor 70 region 4 type 2" evidence="8">
    <location>
        <begin position="116"/>
        <end position="167"/>
    </location>
</feature>
<dbReference type="InterPro" id="IPR013324">
    <property type="entry name" value="RNA_pol_sigma_r3/r4-like"/>
</dbReference>
<dbReference type="GO" id="GO:0003677">
    <property type="term" value="F:DNA binding"/>
    <property type="evidence" value="ECO:0007669"/>
    <property type="project" value="UniProtKB-KW"/>
</dbReference>
<dbReference type="CDD" id="cd06171">
    <property type="entry name" value="Sigma70_r4"/>
    <property type="match status" value="1"/>
</dbReference>
<evidence type="ECO:0000313" key="9">
    <source>
        <dbReference type="EMBL" id="TJY40811.1"/>
    </source>
</evidence>
<evidence type="ECO:0000256" key="1">
    <source>
        <dbReference type="ARBA" id="ARBA00010641"/>
    </source>
</evidence>
<evidence type="ECO:0000259" key="7">
    <source>
        <dbReference type="Pfam" id="PF04542"/>
    </source>
</evidence>
<keyword evidence="10" id="KW-1185">Reference proteome</keyword>
<evidence type="ECO:0000256" key="4">
    <source>
        <dbReference type="ARBA" id="ARBA00023125"/>
    </source>
</evidence>
<dbReference type="InterPro" id="IPR013325">
    <property type="entry name" value="RNA_pol_sigma_r2"/>
</dbReference>
<evidence type="ECO:0000256" key="3">
    <source>
        <dbReference type="ARBA" id="ARBA00023082"/>
    </source>
</evidence>
<dbReference type="InterPro" id="IPR036388">
    <property type="entry name" value="WH-like_DNA-bd_sf"/>
</dbReference>
<dbReference type="GO" id="GO:0006950">
    <property type="term" value="P:response to stress"/>
    <property type="evidence" value="ECO:0007669"/>
    <property type="project" value="UniProtKB-ARBA"/>
</dbReference>